<evidence type="ECO:0000256" key="4">
    <source>
        <dbReference type="ARBA" id="ARBA00022692"/>
    </source>
</evidence>
<evidence type="ECO:0000313" key="8">
    <source>
        <dbReference type="EMBL" id="KPQ43019.1"/>
    </source>
</evidence>
<dbReference type="InterPro" id="IPR022791">
    <property type="entry name" value="L-PG_synthase/AglD"/>
</dbReference>
<evidence type="ECO:0000256" key="1">
    <source>
        <dbReference type="ARBA" id="ARBA00004651"/>
    </source>
</evidence>
<dbReference type="AlphaFoldDB" id="A0A0P8A8T0"/>
<feature type="transmembrane region" description="Helical" evidence="7">
    <location>
        <begin position="249"/>
        <end position="268"/>
    </location>
</feature>
<keyword evidence="6 7" id="KW-0472">Membrane</keyword>
<dbReference type="PATRIC" id="fig|1719120.3.peg.2621"/>
<comment type="subcellular location">
    <subcellularLocation>
        <location evidence="1">Cell membrane</location>
        <topology evidence="1">Multi-pass membrane protein</topology>
    </subcellularLocation>
</comment>
<evidence type="ECO:0000256" key="7">
    <source>
        <dbReference type="SAM" id="Phobius"/>
    </source>
</evidence>
<reference evidence="8 9" key="1">
    <citation type="submission" date="2015-09" db="EMBL/GenBank/DDBJ databases">
        <title>A metagenomics-based metabolic model of nitrate-dependent anaerobic oxidation of methane by Methanoperedens-like archaea.</title>
        <authorList>
            <person name="Arshad A."/>
            <person name="Speth D.R."/>
            <person name="De Graaf R.M."/>
            <person name="Op Den Camp H.J."/>
            <person name="Jetten M.S."/>
            <person name="Welte C.U."/>
        </authorList>
    </citation>
    <scope>NUCLEOTIDE SEQUENCE [LARGE SCALE GENOMIC DNA]</scope>
</reference>
<dbReference type="NCBIfam" id="TIGR00374">
    <property type="entry name" value="flippase-like domain"/>
    <property type="match status" value="1"/>
</dbReference>
<dbReference type="Pfam" id="PF03706">
    <property type="entry name" value="LPG_synthase_TM"/>
    <property type="match status" value="1"/>
</dbReference>
<dbReference type="Proteomes" id="UP000050360">
    <property type="component" value="Unassembled WGS sequence"/>
</dbReference>
<dbReference type="PANTHER" id="PTHR39087:SF2">
    <property type="entry name" value="UPF0104 MEMBRANE PROTEIN MJ1595"/>
    <property type="match status" value="1"/>
</dbReference>
<keyword evidence="3" id="KW-1003">Cell membrane</keyword>
<feature type="transmembrane region" description="Helical" evidence="7">
    <location>
        <begin position="214"/>
        <end position="237"/>
    </location>
</feature>
<comment type="similarity">
    <text evidence="2">Belongs to the UPF0104 family.</text>
</comment>
<evidence type="ECO:0000256" key="2">
    <source>
        <dbReference type="ARBA" id="ARBA00011061"/>
    </source>
</evidence>
<feature type="transmembrane region" description="Helical" evidence="7">
    <location>
        <begin position="148"/>
        <end position="169"/>
    </location>
</feature>
<comment type="caution">
    <text evidence="8">The sequence shown here is derived from an EMBL/GenBank/DDBJ whole genome shotgun (WGS) entry which is preliminary data.</text>
</comment>
<name>A0A0P8A8T0_9EURY</name>
<evidence type="ECO:0000256" key="5">
    <source>
        <dbReference type="ARBA" id="ARBA00022989"/>
    </source>
</evidence>
<dbReference type="PANTHER" id="PTHR39087">
    <property type="entry name" value="UPF0104 MEMBRANE PROTEIN MJ1595"/>
    <property type="match status" value="1"/>
</dbReference>
<gene>
    <name evidence="8" type="ORF">MPEBLZ_02403</name>
</gene>
<dbReference type="GO" id="GO:0005886">
    <property type="term" value="C:plasma membrane"/>
    <property type="evidence" value="ECO:0007669"/>
    <property type="project" value="UniProtKB-SubCell"/>
</dbReference>
<sequence length="325" mass="36988">MKRKLLATLIGITITIILVSLLLSQIQMDDIVSTLTTINTLYILFGFILYIIINFFRTLRFYILLDRKIAIRNLFNIVCVHNMVNNILPARTGELSYIYLLKKHYNTKIGDGIATLFVARIFDFIAIFLMFFIAFILTKDLPILVTKVVWYIVFLFIICIVLLVGLLFFGKSVLKLAIIFSNKMGLKETRIVKYLLGKGRETMESFEEIKSKKLIFSLLLCSILIIGFSYLLIYIILYGMNIFLPFQKVLLGSTFLLLSTVLPIYGIGGFGTTEGFWALVFVPLGLTLETAIISGFSYHIIILIYLLVTGGYGLLIIYLSHKQTS</sequence>
<dbReference type="EMBL" id="LKCM01000186">
    <property type="protein sequence ID" value="KPQ43019.1"/>
    <property type="molecule type" value="Genomic_DNA"/>
</dbReference>
<evidence type="ECO:0000256" key="6">
    <source>
        <dbReference type="ARBA" id="ARBA00023136"/>
    </source>
</evidence>
<accession>A0A0P8A8T0</accession>
<feature type="transmembrane region" description="Helical" evidence="7">
    <location>
        <begin position="300"/>
        <end position="319"/>
    </location>
</feature>
<evidence type="ECO:0000256" key="3">
    <source>
        <dbReference type="ARBA" id="ARBA00022475"/>
    </source>
</evidence>
<feature type="transmembrane region" description="Helical" evidence="7">
    <location>
        <begin position="112"/>
        <end position="136"/>
    </location>
</feature>
<protein>
    <submittedName>
        <fullName evidence="8">Dolichol-P-glucose synthetase</fullName>
    </submittedName>
</protein>
<keyword evidence="5 7" id="KW-1133">Transmembrane helix</keyword>
<feature type="transmembrane region" description="Helical" evidence="7">
    <location>
        <begin position="275"/>
        <end position="294"/>
    </location>
</feature>
<keyword evidence="4 7" id="KW-0812">Transmembrane</keyword>
<evidence type="ECO:0000313" key="9">
    <source>
        <dbReference type="Proteomes" id="UP000050360"/>
    </source>
</evidence>
<feature type="transmembrane region" description="Helical" evidence="7">
    <location>
        <begin position="38"/>
        <end position="59"/>
    </location>
</feature>
<organism evidence="8 9">
    <name type="scientific">Candidatus Methanoperedens nitratireducens</name>
    <dbReference type="NCBI Taxonomy" id="1392998"/>
    <lineage>
        <taxon>Archaea</taxon>
        <taxon>Methanobacteriati</taxon>
        <taxon>Methanobacteriota</taxon>
        <taxon>Stenosarchaea group</taxon>
        <taxon>Methanomicrobia</taxon>
        <taxon>Methanosarcinales</taxon>
        <taxon>ANME-2 cluster</taxon>
        <taxon>Candidatus Methanoperedentaceae</taxon>
        <taxon>Candidatus Methanoperedens</taxon>
    </lineage>
</organism>
<proteinExistence type="inferred from homology"/>